<dbReference type="SUPFAM" id="SSF52949">
    <property type="entry name" value="Macro domain-like"/>
    <property type="match status" value="1"/>
</dbReference>
<dbReference type="PANTHER" id="PTHR11106:SF27">
    <property type="entry name" value="MACRO DOMAIN-CONTAINING PROTEIN"/>
    <property type="match status" value="1"/>
</dbReference>
<dbReference type="InterPro" id="IPR002589">
    <property type="entry name" value="Macro_dom"/>
</dbReference>
<dbReference type="Gene3D" id="3.40.220.10">
    <property type="entry name" value="Leucine Aminopeptidase, subunit E, domain 1"/>
    <property type="match status" value="1"/>
</dbReference>
<name>A0AAV2T0W9_CALDB</name>
<evidence type="ECO:0000259" key="1">
    <source>
        <dbReference type="PROSITE" id="PS51154"/>
    </source>
</evidence>
<evidence type="ECO:0000313" key="2">
    <source>
        <dbReference type="EMBL" id="CAL5131082.1"/>
    </source>
</evidence>
<dbReference type="PANTHER" id="PTHR11106">
    <property type="entry name" value="GANGLIOSIDE INDUCED DIFFERENTIATION ASSOCIATED PROTEIN 2-RELATED"/>
    <property type="match status" value="1"/>
</dbReference>
<dbReference type="EMBL" id="CAXLJL010000079">
    <property type="protein sequence ID" value="CAL5131082.1"/>
    <property type="molecule type" value="Genomic_DNA"/>
</dbReference>
<dbReference type="CDD" id="cd02908">
    <property type="entry name" value="Macro_OAADPr_deacetylase"/>
    <property type="match status" value="1"/>
</dbReference>
<protein>
    <recommendedName>
        <fullName evidence="1">Macro domain-containing protein</fullName>
    </recommendedName>
</protein>
<dbReference type="AlphaFoldDB" id="A0AAV2T0W9"/>
<reference evidence="2" key="1">
    <citation type="submission" date="2024-06" db="EMBL/GenBank/DDBJ databases">
        <authorList>
            <person name="Liu X."/>
            <person name="Lenzi L."/>
            <person name="Haldenby T S."/>
            <person name="Uol C."/>
        </authorList>
    </citation>
    <scope>NUCLEOTIDE SEQUENCE</scope>
</reference>
<comment type="caution">
    <text evidence="2">The sequence shown here is derived from an EMBL/GenBank/DDBJ whole genome shotgun (WGS) entry which is preliminary data.</text>
</comment>
<organism evidence="2 3">
    <name type="scientific">Calicophoron daubneyi</name>
    <name type="common">Rumen fluke</name>
    <name type="synonym">Paramphistomum daubneyi</name>
    <dbReference type="NCBI Taxonomy" id="300641"/>
    <lineage>
        <taxon>Eukaryota</taxon>
        <taxon>Metazoa</taxon>
        <taxon>Spiralia</taxon>
        <taxon>Lophotrochozoa</taxon>
        <taxon>Platyhelminthes</taxon>
        <taxon>Trematoda</taxon>
        <taxon>Digenea</taxon>
        <taxon>Plagiorchiida</taxon>
        <taxon>Pronocephalata</taxon>
        <taxon>Paramphistomoidea</taxon>
        <taxon>Paramphistomidae</taxon>
        <taxon>Calicophoron</taxon>
    </lineage>
</organism>
<dbReference type="Pfam" id="PF01661">
    <property type="entry name" value="Macro"/>
    <property type="match status" value="1"/>
</dbReference>
<proteinExistence type="predicted"/>
<dbReference type="InterPro" id="IPR043472">
    <property type="entry name" value="Macro_dom-like"/>
</dbReference>
<dbReference type="PROSITE" id="PS51154">
    <property type="entry name" value="MACRO"/>
    <property type="match status" value="1"/>
</dbReference>
<dbReference type="Proteomes" id="UP001497525">
    <property type="component" value="Unassembled WGS sequence"/>
</dbReference>
<evidence type="ECO:0000313" key="3">
    <source>
        <dbReference type="Proteomes" id="UP001497525"/>
    </source>
</evidence>
<dbReference type="SMART" id="SM00506">
    <property type="entry name" value="A1pp"/>
    <property type="match status" value="1"/>
</dbReference>
<feature type="domain" description="Macro" evidence="1">
    <location>
        <begin position="99"/>
        <end position="273"/>
    </location>
</feature>
<gene>
    <name evidence="2" type="ORF">CDAUBV1_LOCUS3265</name>
</gene>
<sequence length="278" mass="30117">MLNGGTMARVFRFVFPYSPLFGIIQSSVRWKSSRARSICVPVSVKVPRRFSVKPSRALQFETAADSFPALQNTSRNMHSGGCLQLNEIPPWNQSVEGRPKNGESPPPIGMRISLWSGDITRLKIDAIANAANSRLAGGGGVDGAIHRAAGRELYSACAALGGCPTGSAKITPGFKLPAKHIIHCVGPVGENPTALRSTYKKALELCSQNDLKSIAFPCISTGVYGYPSHPAAEVAIQTVLSYLRDHTEIERVIFCVFLTSDYNIYKDLIPKILPKFAN</sequence>
<accession>A0AAV2T0W9</accession>